<dbReference type="EMBL" id="JANPWB010000003">
    <property type="protein sequence ID" value="KAJ1197463.1"/>
    <property type="molecule type" value="Genomic_DNA"/>
</dbReference>
<reference evidence="1" key="1">
    <citation type="journal article" date="2022" name="bioRxiv">
        <title>Sequencing and chromosome-scale assembly of the giantPleurodeles waltlgenome.</title>
        <authorList>
            <person name="Brown T."/>
            <person name="Elewa A."/>
            <person name="Iarovenko S."/>
            <person name="Subramanian E."/>
            <person name="Araus A.J."/>
            <person name="Petzold A."/>
            <person name="Susuki M."/>
            <person name="Suzuki K.-i.T."/>
            <person name="Hayashi T."/>
            <person name="Toyoda A."/>
            <person name="Oliveira C."/>
            <person name="Osipova E."/>
            <person name="Leigh N.D."/>
            <person name="Simon A."/>
            <person name="Yun M.H."/>
        </authorList>
    </citation>
    <scope>NUCLEOTIDE SEQUENCE</scope>
    <source>
        <strain evidence="1">20211129_DDA</strain>
        <tissue evidence="1">Liver</tissue>
    </source>
</reference>
<accession>A0AAV7V7H9</accession>
<evidence type="ECO:0000313" key="2">
    <source>
        <dbReference type="Proteomes" id="UP001066276"/>
    </source>
</evidence>
<dbReference type="Proteomes" id="UP001066276">
    <property type="component" value="Chromosome 2_1"/>
</dbReference>
<evidence type="ECO:0000313" key="1">
    <source>
        <dbReference type="EMBL" id="KAJ1197463.1"/>
    </source>
</evidence>
<gene>
    <name evidence="1" type="ORF">NDU88_001321</name>
</gene>
<name>A0AAV7V7H9_PLEWA</name>
<comment type="caution">
    <text evidence="1">The sequence shown here is derived from an EMBL/GenBank/DDBJ whole genome shotgun (WGS) entry which is preliminary data.</text>
</comment>
<keyword evidence="2" id="KW-1185">Reference proteome</keyword>
<sequence length="128" mass="14122">MGAGPAPFWPYSVPTVAQAQISLLEPPCRLQLSVNSSCPNVETDIRRLQSTAAWLPLLWGCSWLVDGRCLAGFFIGLRRNSSIRLQKRKLVDKQDPYALPVAPVVTSLQRLGVRSESDMDVGRLAVVF</sequence>
<dbReference type="AlphaFoldDB" id="A0AAV7V7H9"/>
<organism evidence="1 2">
    <name type="scientific">Pleurodeles waltl</name>
    <name type="common">Iberian ribbed newt</name>
    <dbReference type="NCBI Taxonomy" id="8319"/>
    <lineage>
        <taxon>Eukaryota</taxon>
        <taxon>Metazoa</taxon>
        <taxon>Chordata</taxon>
        <taxon>Craniata</taxon>
        <taxon>Vertebrata</taxon>
        <taxon>Euteleostomi</taxon>
        <taxon>Amphibia</taxon>
        <taxon>Batrachia</taxon>
        <taxon>Caudata</taxon>
        <taxon>Salamandroidea</taxon>
        <taxon>Salamandridae</taxon>
        <taxon>Pleurodelinae</taxon>
        <taxon>Pleurodeles</taxon>
    </lineage>
</organism>
<protein>
    <submittedName>
        <fullName evidence="1">Uncharacterized protein</fullName>
    </submittedName>
</protein>
<proteinExistence type="predicted"/>